<feature type="transmembrane region" description="Helical" evidence="1">
    <location>
        <begin position="45"/>
        <end position="67"/>
    </location>
</feature>
<feature type="domain" description="DUF58" evidence="2">
    <location>
        <begin position="423"/>
        <end position="592"/>
    </location>
</feature>
<dbReference type="AlphaFoldDB" id="A0A897NNK7"/>
<proteinExistence type="predicted"/>
<keyword evidence="1" id="KW-0812">Transmembrane</keyword>
<protein>
    <submittedName>
        <fullName evidence="3">Putative membrane anchored protein with extracellular vWF domain and Ig-like domain</fullName>
    </submittedName>
</protein>
<keyword evidence="1" id="KW-0472">Membrane</keyword>
<evidence type="ECO:0000259" key="2">
    <source>
        <dbReference type="Pfam" id="PF01882"/>
    </source>
</evidence>
<dbReference type="InterPro" id="IPR002881">
    <property type="entry name" value="DUF58"/>
</dbReference>
<keyword evidence="4" id="KW-1185">Reference proteome</keyword>
<feature type="transmembrane region" description="Helical" evidence="1">
    <location>
        <begin position="234"/>
        <end position="267"/>
    </location>
</feature>
<dbReference type="GeneID" id="68857106"/>
<feature type="transmembrane region" description="Helical" evidence="1">
    <location>
        <begin position="12"/>
        <end position="33"/>
    </location>
</feature>
<name>A0A897NNK7_9EURY</name>
<gene>
    <name evidence="3" type="ORF">HSEST_0466</name>
</gene>
<evidence type="ECO:0000313" key="3">
    <source>
        <dbReference type="EMBL" id="QSG14014.1"/>
    </source>
</evidence>
<reference evidence="3 4" key="1">
    <citation type="submission" date="2020-11" db="EMBL/GenBank/DDBJ databases">
        <title>Carbohydrate-dependent, anaerobic sulfur respiration: A novel catabolism in halophilic archaea.</title>
        <authorList>
            <person name="Sorokin D.Y."/>
            <person name="Messina E."/>
            <person name="Smedile F."/>
            <person name="La Cono V."/>
            <person name="Hallsworth J.E."/>
            <person name="Yakimov M.M."/>
        </authorList>
    </citation>
    <scope>NUCLEOTIDE SEQUENCE [LARGE SCALE GENOMIC DNA]</scope>
    <source>
        <strain evidence="3 4">HSR-Est</strain>
    </source>
</reference>
<dbReference type="RefSeq" id="WP_229121962.1">
    <property type="nucleotide sequence ID" value="NZ_CP064791.1"/>
</dbReference>
<dbReference type="Pfam" id="PF23933">
    <property type="entry name" value="DUF7269"/>
    <property type="match status" value="1"/>
</dbReference>
<dbReference type="Pfam" id="PF01882">
    <property type="entry name" value="DUF58"/>
    <property type="match status" value="1"/>
</dbReference>
<dbReference type="EMBL" id="CP064791">
    <property type="protein sequence ID" value="QSG14014.1"/>
    <property type="molecule type" value="Genomic_DNA"/>
</dbReference>
<evidence type="ECO:0000256" key="1">
    <source>
        <dbReference type="SAM" id="Phobius"/>
    </source>
</evidence>
<organism evidence="3 4">
    <name type="scientific">Halapricum desulfuricans</name>
    <dbReference type="NCBI Taxonomy" id="2841257"/>
    <lineage>
        <taxon>Archaea</taxon>
        <taxon>Methanobacteriati</taxon>
        <taxon>Methanobacteriota</taxon>
        <taxon>Stenosarchaea group</taxon>
        <taxon>Halobacteria</taxon>
        <taxon>Halobacteriales</taxon>
        <taxon>Haloarculaceae</taxon>
        <taxon>Halapricum</taxon>
    </lineage>
</organism>
<dbReference type="PANTHER" id="PTHR33608:SF6">
    <property type="entry name" value="BLL2464 PROTEIN"/>
    <property type="match status" value="1"/>
</dbReference>
<accession>A0A897NNK7</accession>
<dbReference type="InterPro" id="IPR055693">
    <property type="entry name" value="DUF7269"/>
</dbReference>
<dbReference type="PANTHER" id="PTHR33608">
    <property type="entry name" value="BLL2464 PROTEIN"/>
    <property type="match status" value="1"/>
</dbReference>
<sequence length="646" mass="69552">MSEREATERLSGSTLGLIVVGSLAVVLAIVFIYDPGLAPAFDPVLLLAYLMPLVGIGAALSLSVNYLRGERSEFDPPLVEYRSTVSVPGTSVDADLAGTTADGPLGRYKRISSVRKRLRTVLDSVLTRTAVAPEDRVATVESGGWTDDRIAAGFFQSSTPFSRSERLRMRLTGEHALVTQARHAIDAIADRLGVTDRDWGGPEQAGARSTVDEGWVGRLSEVDSQIRETGRLRIVTALTLLAVGIGVLLDAGTLVLAGVVGLGPLALRYVGSTPTPQLEIERTIDDTEPDPNGRVRVTVTITNVGDRMGFDLRYLDGVPPGLTVVEGSPRHGTALQPGASTRFAYVVEAERGEHAFEEGLLVSRDASGTVEGVGHLGASGEMRLRCEPKPTGDLSVPVRAKTSPNVGRVVTDVGGSGLEFHSIREYRPGDPLKRIDWNRVARGGELATMQFREEHAATVVLLLDARSDAFVAPERDAPSAIERSLGAIADVFHSRLDSDDRVGLGALGAADCWLAPGAGHGHWALAKRLLTTESAFTEGSDETFYPVLAMGRLRKRLPKNAQLVLFSPLADDTAVSMARRLHAYGYPMTVVAPDATATATPGQTVAHLERRLRLSRLRDADVRVIDWRRSEPLGIAINRAQRRWSR</sequence>
<dbReference type="Proteomes" id="UP000663292">
    <property type="component" value="Chromosome"/>
</dbReference>
<evidence type="ECO:0000313" key="4">
    <source>
        <dbReference type="Proteomes" id="UP000663292"/>
    </source>
</evidence>
<keyword evidence="1" id="KW-1133">Transmembrane helix</keyword>